<feature type="region of interest" description="Disordered" evidence="1">
    <location>
        <begin position="1"/>
        <end position="33"/>
    </location>
</feature>
<dbReference type="RefSeq" id="XP_062788607.1">
    <property type="nucleotide sequence ID" value="XM_062932556.1"/>
</dbReference>
<feature type="compositionally biased region" description="Polar residues" evidence="1">
    <location>
        <begin position="700"/>
        <end position="716"/>
    </location>
</feature>
<evidence type="ECO:0000313" key="2">
    <source>
        <dbReference type="EMBL" id="WRT63867.1"/>
    </source>
</evidence>
<feature type="compositionally biased region" description="Basic and acidic residues" evidence="1">
    <location>
        <begin position="22"/>
        <end position="33"/>
    </location>
</feature>
<dbReference type="EMBL" id="CP141881">
    <property type="protein sequence ID" value="WRT63867.1"/>
    <property type="molecule type" value="Genomic_DNA"/>
</dbReference>
<feature type="region of interest" description="Disordered" evidence="1">
    <location>
        <begin position="677"/>
        <end position="716"/>
    </location>
</feature>
<feature type="compositionally biased region" description="Polar residues" evidence="1">
    <location>
        <begin position="236"/>
        <end position="245"/>
    </location>
</feature>
<proteinExistence type="predicted"/>
<reference evidence="2 3" key="1">
    <citation type="submission" date="2024-01" db="EMBL/GenBank/DDBJ databases">
        <title>Comparative genomics of Cryptococcus and Kwoniella reveals pathogenesis evolution and contrasting modes of karyotype evolution via chromosome fusion or intercentromeric recombination.</title>
        <authorList>
            <person name="Coelho M.A."/>
            <person name="David-Palma M."/>
            <person name="Shea T."/>
            <person name="Bowers K."/>
            <person name="McGinley-Smith S."/>
            <person name="Mohammad A.W."/>
            <person name="Gnirke A."/>
            <person name="Yurkov A.M."/>
            <person name="Nowrousian M."/>
            <person name="Sun S."/>
            <person name="Cuomo C.A."/>
            <person name="Heitman J."/>
        </authorList>
    </citation>
    <scope>NUCLEOTIDE SEQUENCE [LARGE SCALE GENOMIC DNA]</scope>
    <source>
        <strain evidence="2">CBS 11374</strain>
    </source>
</reference>
<organism evidence="2 3">
    <name type="scientific">Kwoniella shivajii</name>
    <dbReference type="NCBI Taxonomy" id="564305"/>
    <lineage>
        <taxon>Eukaryota</taxon>
        <taxon>Fungi</taxon>
        <taxon>Dikarya</taxon>
        <taxon>Basidiomycota</taxon>
        <taxon>Agaricomycotina</taxon>
        <taxon>Tremellomycetes</taxon>
        <taxon>Tremellales</taxon>
        <taxon>Cryptococcaceae</taxon>
        <taxon>Kwoniella</taxon>
    </lineage>
</organism>
<name>A0ABZ1CUE0_9TREE</name>
<feature type="compositionally biased region" description="Acidic residues" evidence="1">
    <location>
        <begin position="823"/>
        <end position="840"/>
    </location>
</feature>
<evidence type="ECO:0000313" key="3">
    <source>
        <dbReference type="Proteomes" id="UP001329825"/>
    </source>
</evidence>
<protein>
    <submittedName>
        <fullName evidence="2">Uncharacterized protein</fullName>
    </submittedName>
</protein>
<evidence type="ECO:0000256" key="1">
    <source>
        <dbReference type="SAM" id="MobiDB-lite"/>
    </source>
</evidence>
<sequence>MEDHTFDLEDDVTQHGHGQSSQHDHGGQHGHDDDVNHIVAAEAVLASLREVINGPNPPPSHVQSQLNNDQNQHAGLSASTATVQQNSQTLNNFGQPTSTITEETSSTTPSLPQPNPVIPIIEKGLTSLIEQIASNRNILDELNSPNAIQNLAKNLKALGEGNKKELDIIEDIKERLKATENGNGLISAYLDPEVSPFVLRTEYESMKSRYNALLVSSKSTGGKKEKKGKAVKHQPSENQPTSEPQAEQPRKEAENGQNSQLGGLEGRKKRSIRVEHLIHQMANRRLGVAYPVANFMSNGTRDLPDPTSIPPKAEESVNGVDEFRPDFRADVAAPGVRAFVDQVIEDCVESWQVSLGDDEPEVDRERITAAVNIYWARLCKRYDEQQHRERGELHRDELSRRKQNTYRRQQSLLARRFAAFDSSPLNVCKLRALYRTLLTIDFAAPTTDSPDPKREYTEEEWKAYRKLTCGERASEAHEVIDQFWLSPMARQLLTILDVYSADMNARARKKGRPKQPNPTFHLPFHLWERSTLPLLRPKDASGLPVSGAPGIVLYKFHVDEKVQQENTEWAKGLYDNPPIPDDDSNLPNLSDVMSMGIYASLKPLLKEAKEKANPRILSKEEVEDINNKEISTEEPMELDQSILDPATLSIGVGLGEGTNNNNSDYATLLALNRLTAAANPGGDETPNSSSNTSPVPLPQTPGSTSTSNAINNLANPFSHSTSNPLAGLSGITEHVLGPSFGSSIRARKLGKRSVSEFPGGAATPVPKRIKKDLSSNNLGSPSNSINNTNSIIADEFVQEHNEHELNDINSDILQHHQEQQQQQDEDDEDEDNVVNEEVQGDADFLNAL</sequence>
<feature type="compositionally biased region" description="Low complexity" evidence="1">
    <location>
        <begin position="677"/>
        <end position="694"/>
    </location>
</feature>
<keyword evidence="3" id="KW-1185">Reference proteome</keyword>
<feature type="region of interest" description="Disordered" evidence="1">
    <location>
        <begin position="803"/>
        <end position="848"/>
    </location>
</feature>
<feature type="region of interest" description="Disordered" evidence="1">
    <location>
        <begin position="89"/>
        <end position="115"/>
    </location>
</feature>
<feature type="region of interest" description="Disordered" evidence="1">
    <location>
        <begin position="754"/>
        <end position="787"/>
    </location>
</feature>
<dbReference type="GeneID" id="87952923"/>
<accession>A0ABZ1CUE0</accession>
<feature type="compositionally biased region" description="Low complexity" evidence="1">
    <location>
        <begin position="96"/>
        <end position="110"/>
    </location>
</feature>
<feature type="region of interest" description="Disordered" evidence="1">
    <location>
        <begin position="217"/>
        <end position="268"/>
    </location>
</feature>
<dbReference type="Proteomes" id="UP001329825">
    <property type="component" value="Chromosome 1"/>
</dbReference>
<feature type="compositionally biased region" description="Low complexity" evidence="1">
    <location>
        <begin position="774"/>
        <end position="787"/>
    </location>
</feature>
<gene>
    <name evidence="2" type="ORF">IL334_000792</name>
</gene>